<dbReference type="RefSeq" id="WP_033782162.1">
    <property type="nucleotide sequence ID" value="NZ_CAUREB010000004.1"/>
</dbReference>
<proteinExistence type="predicted"/>
<feature type="transmembrane region" description="Helical" evidence="7">
    <location>
        <begin position="280"/>
        <end position="298"/>
    </location>
</feature>
<comment type="subcellular location">
    <subcellularLocation>
        <location evidence="1">Cell membrane</location>
        <topology evidence="1">Multi-pass membrane protein</topology>
    </subcellularLocation>
</comment>
<keyword evidence="4 7" id="KW-0812">Transmembrane</keyword>
<dbReference type="InterPro" id="IPR020846">
    <property type="entry name" value="MFS_dom"/>
</dbReference>
<dbReference type="InterPro" id="IPR050171">
    <property type="entry name" value="MFS_Transporters"/>
</dbReference>
<keyword evidence="5 7" id="KW-1133">Transmembrane helix</keyword>
<feature type="transmembrane region" description="Helical" evidence="7">
    <location>
        <begin position="80"/>
        <end position="96"/>
    </location>
</feature>
<feature type="transmembrane region" description="Helical" evidence="7">
    <location>
        <begin position="166"/>
        <end position="186"/>
    </location>
</feature>
<feature type="transmembrane region" description="Helical" evidence="7">
    <location>
        <begin position="304"/>
        <end position="327"/>
    </location>
</feature>
<dbReference type="GeneID" id="58739049"/>
<dbReference type="PROSITE" id="PS50850">
    <property type="entry name" value="MFS"/>
    <property type="match status" value="1"/>
</dbReference>
<evidence type="ECO:0000256" key="7">
    <source>
        <dbReference type="SAM" id="Phobius"/>
    </source>
</evidence>
<evidence type="ECO:0000256" key="3">
    <source>
        <dbReference type="ARBA" id="ARBA00022475"/>
    </source>
</evidence>
<sequence>MNDNKMTPVELRATWGLGTVFSLRMLGMFMVLPVLTTYGMALQGASETLIGLAIGIYGLAQAIFQIPFGLLSDRIGRKPLIVGGLLLFVLGSVIAACTDSIWGIILGRALQGSGAIAAAVMALLSDLTREQNRTKAMAFIGISFGVTFAIAMVVGPVVTHALGLHALFWMIAILASLGIVITLLVVPSASHHVLNRESGMVKGSFRKVMANPRLVKLNIGIFCLHVLLMSSFVALPGQFEQAGFPAPEHWKVYLSTMLIAFAGVVPFIIYAEVKRRMKRVFVGCVGMIVIAEIVLWGAEGHFWTLVVGVQLFFFAFNLMEAILPSLISKESPAGYKGTAMGIYSTSQFLGVAVGGSMGGWVFGHFDAQTVFLVGAMVAAAWLFVSMTMQEPPYVSSLRIVLSDAALAVPNLEQRLKAQKGVNSVFIVPEEKSAYIKIDSKVTSRPELEALLGSC</sequence>
<feature type="transmembrane region" description="Helical" evidence="7">
    <location>
        <begin position="48"/>
        <end position="68"/>
    </location>
</feature>
<feature type="transmembrane region" description="Helical" evidence="7">
    <location>
        <begin position="253"/>
        <end position="273"/>
    </location>
</feature>
<feature type="transmembrane region" description="Helical" evidence="7">
    <location>
        <begin position="214"/>
        <end position="233"/>
    </location>
</feature>
<accession>A0AAN1NPI4</accession>
<dbReference type="Proteomes" id="UP000241538">
    <property type="component" value="Chromosome"/>
</dbReference>
<dbReference type="GO" id="GO:0005886">
    <property type="term" value="C:plasma membrane"/>
    <property type="evidence" value="ECO:0007669"/>
    <property type="project" value="UniProtKB-SubCell"/>
</dbReference>
<feature type="transmembrane region" description="Helical" evidence="7">
    <location>
        <begin position="102"/>
        <end position="124"/>
    </location>
</feature>
<evidence type="ECO:0000259" key="8">
    <source>
        <dbReference type="PROSITE" id="PS50850"/>
    </source>
</evidence>
<dbReference type="CDD" id="cd17472">
    <property type="entry name" value="MFS_YajR_like"/>
    <property type="match status" value="1"/>
</dbReference>
<dbReference type="Pfam" id="PF07690">
    <property type="entry name" value="MFS_1"/>
    <property type="match status" value="1"/>
</dbReference>
<dbReference type="PANTHER" id="PTHR23517">
    <property type="entry name" value="RESISTANCE PROTEIN MDTM, PUTATIVE-RELATED-RELATED"/>
    <property type="match status" value="1"/>
</dbReference>
<evidence type="ECO:0000256" key="4">
    <source>
        <dbReference type="ARBA" id="ARBA00022692"/>
    </source>
</evidence>
<evidence type="ECO:0000256" key="6">
    <source>
        <dbReference type="ARBA" id="ARBA00023136"/>
    </source>
</evidence>
<dbReference type="Gene3D" id="1.20.1250.20">
    <property type="entry name" value="MFS general substrate transporter like domains"/>
    <property type="match status" value="1"/>
</dbReference>
<keyword evidence="6 7" id="KW-0472">Membrane</keyword>
<dbReference type="Gene3D" id="3.30.70.100">
    <property type="match status" value="1"/>
</dbReference>
<feature type="domain" description="Major facilitator superfamily (MFS) profile" evidence="8">
    <location>
        <begin position="1"/>
        <end position="392"/>
    </location>
</feature>
<reference evidence="9 10" key="1">
    <citation type="journal article" date="2018" name="Int J Genomics">
        <title>Comparative Genomics Analysis of Plasmid pPV989-94 from a Clinical Isolate of Pantoea vagans PV989.</title>
        <authorList>
            <person name="Xu L."/>
            <person name="Yin M."/>
            <person name="Zhu T."/>
            <person name="Lu J."/>
            <person name="Bao Q."/>
        </authorList>
    </citation>
    <scope>NUCLEOTIDE SEQUENCE [LARGE SCALE GENOMIC DNA]</scope>
    <source>
        <strain evidence="9 10">PV989</strain>
    </source>
</reference>
<dbReference type="InterPro" id="IPR054152">
    <property type="entry name" value="YajR_YAM"/>
</dbReference>
<feature type="transmembrane region" description="Helical" evidence="7">
    <location>
        <begin position="369"/>
        <end position="388"/>
    </location>
</feature>
<evidence type="ECO:0000256" key="1">
    <source>
        <dbReference type="ARBA" id="ARBA00004651"/>
    </source>
</evidence>
<feature type="transmembrane region" description="Helical" evidence="7">
    <location>
        <begin position="21"/>
        <end position="42"/>
    </location>
</feature>
<keyword evidence="3" id="KW-1003">Cell membrane</keyword>
<dbReference type="SUPFAM" id="SSF103473">
    <property type="entry name" value="MFS general substrate transporter"/>
    <property type="match status" value="1"/>
</dbReference>
<dbReference type="Pfam" id="PF21987">
    <property type="entry name" value="YajR_YAM"/>
    <property type="match status" value="1"/>
</dbReference>
<dbReference type="InterPro" id="IPR011701">
    <property type="entry name" value="MFS"/>
</dbReference>
<feature type="transmembrane region" description="Helical" evidence="7">
    <location>
        <begin position="136"/>
        <end position="154"/>
    </location>
</feature>
<feature type="transmembrane region" description="Helical" evidence="7">
    <location>
        <begin position="339"/>
        <end position="363"/>
    </location>
</feature>
<dbReference type="AlphaFoldDB" id="A0AAN1NPI4"/>
<protein>
    <submittedName>
        <fullName evidence="9">MFS transporter</fullName>
    </submittedName>
</protein>
<evidence type="ECO:0000256" key="5">
    <source>
        <dbReference type="ARBA" id="ARBA00022989"/>
    </source>
</evidence>
<keyword evidence="2" id="KW-0813">Transport</keyword>
<dbReference type="KEGG" id="pagg:AL522_09165"/>
<dbReference type="PANTHER" id="PTHR23517:SF2">
    <property type="entry name" value="MULTIDRUG RESISTANCE PROTEIN MDTH"/>
    <property type="match status" value="1"/>
</dbReference>
<evidence type="ECO:0000256" key="2">
    <source>
        <dbReference type="ARBA" id="ARBA00022448"/>
    </source>
</evidence>
<organism evidence="9 10">
    <name type="scientific">Pantoea vagans</name>
    <dbReference type="NCBI Taxonomy" id="470934"/>
    <lineage>
        <taxon>Bacteria</taxon>
        <taxon>Pseudomonadati</taxon>
        <taxon>Pseudomonadota</taxon>
        <taxon>Gammaproteobacteria</taxon>
        <taxon>Enterobacterales</taxon>
        <taxon>Erwiniaceae</taxon>
        <taxon>Pantoea</taxon>
    </lineage>
</organism>
<dbReference type="GO" id="GO:0022857">
    <property type="term" value="F:transmembrane transporter activity"/>
    <property type="evidence" value="ECO:0007669"/>
    <property type="project" value="InterPro"/>
</dbReference>
<name>A0AAN1NPI4_9GAMM</name>
<dbReference type="InterPro" id="IPR036259">
    <property type="entry name" value="MFS_trans_sf"/>
</dbReference>
<gene>
    <name evidence="9" type="ORF">C9381_06770</name>
</gene>
<evidence type="ECO:0000313" key="10">
    <source>
        <dbReference type="Proteomes" id="UP000241538"/>
    </source>
</evidence>
<evidence type="ECO:0000313" key="9">
    <source>
        <dbReference type="EMBL" id="AVV36912.1"/>
    </source>
</evidence>
<dbReference type="EMBL" id="CP028349">
    <property type="protein sequence ID" value="AVV36912.1"/>
    <property type="molecule type" value="Genomic_DNA"/>
</dbReference>